<dbReference type="Gene3D" id="3.10.350.10">
    <property type="entry name" value="LysM domain"/>
    <property type="match status" value="1"/>
</dbReference>
<feature type="transmembrane region" description="Helical" evidence="3">
    <location>
        <begin position="47"/>
        <end position="71"/>
    </location>
</feature>
<name>A0A5K7YYV2_9BACT</name>
<dbReference type="Proteomes" id="UP000427769">
    <property type="component" value="Chromosome"/>
</dbReference>
<dbReference type="AlphaFoldDB" id="A0A5K7YYV2"/>
<accession>A0A5K7YYV2</accession>
<keyword evidence="6" id="KW-1185">Reference proteome</keyword>
<evidence type="ECO:0000259" key="4">
    <source>
        <dbReference type="PROSITE" id="PS51782"/>
    </source>
</evidence>
<keyword evidence="3" id="KW-0812">Transmembrane</keyword>
<dbReference type="GO" id="GO:0008932">
    <property type="term" value="F:lytic endotransglycosylase activity"/>
    <property type="evidence" value="ECO:0007669"/>
    <property type="project" value="TreeGrafter"/>
</dbReference>
<keyword evidence="1" id="KW-0175">Coiled coil</keyword>
<dbReference type="SMART" id="SM00257">
    <property type="entry name" value="LysM"/>
    <property type="match status" value="1"/>
</dbReference>
<dbReference type="CDD" id="cd00118">
    <property type="entry name" value="LysM"/>
    <property type="match status" value="1"/>
</dbReference>
<evidence type="ECO:0000313" key="6">
    <source>
        <dbReference type="Proteomes" id="UP000427769"/>
    </source>
</evidence>
<dbReference type="InterPro" id="IPR036779">
    <property type="entry name" value="LysM_dom_sf"/>
</dbReference>
<feature type="compositionally biased region" description="Basic and acidic residues" evidence="2">
    <location>
        <begin position="1"/>
        <end position="15"/>
    </location>
</feature>
<organism evidence="5 6">
    <name type="scientific">Desulfosarcina widdelii</name>
    <dbReference type="NCBI Taxonomy" id="947919"/>
    <lineage>
        <taxon>Bacteria</taxon>
        <taxon>Pseudomonadati</taxon>
        <taxon>Thermodesulfobacteriota</taxon>
        <taxon>Desulfobacteria</taxon>
        <taxon>Desulfobacterales</taxon>
        <taxon>Desulfosarcinaceae</taxon>
        <taxon>Desulfosarcina</taxon>
    </lineage>
</organism>
<reference evidence="5 6" key="1">
    <citation type="submission" date="2019-11" db="EMBL/GenBank/DDBJ databases">
        <title>Comparative genomics of hydrocarbon-degrading Desulfosarcina strains.</title>
        <authorList>
            <person name="Watanabe M."/>
            <person name="Kojima H."/>
            <person name="Fukui M."/>
        </authorList>
    </citation>
    <scope>NUCLEOTIDE SEQUENCE [LARGE SCALE GENOMIC DNA]</scope>
    <source>
        <strain evidence="5 6">PP31</strain>
    </source>
</reference>
<evidence type="ECO:0000256" key="3">
    <source>
        <dbReference type="SAM" id="Phobius"/>
    </source>
</evidence>
<feature type="coiled-coil region" evidence="1">
    <location>
        <begin position="73"/>
        <end position="100"/>
    </location>
</feature>
<evidence type="ECO:0000313" key="5">
    <source>
        <dbReference type="EMBL" id="BBO73788.1"/>
    </source>
</evidence>
<dbReference type="InterPro" id="IPR018392">
    <property type="entry name" value="LysM"/>
</dbReference>
<keyword evidence="3" id="KW-1133">Transmembrane helix</keyword>
<dbReference type="PANTHER" id="PTHR33734:SF22">
    <property type="entry name" value="MEMBRANE-BOUND LYTIC MUREIN TRANSGLYCOSYLASE D"/>
    <property type="match status" value="1"/>
</dbReference>
<evidence type="ECO:0000256" key="2">
    <source>
        <dbReference type="SAM" id="MobiDB-lite"/>
    </source>
</evidence>
<gene>
    <name evidence="5" type="ORF">DSCW_12050</name>
</gene>
<dbReference type="SUPFAM" id="SSF54106">
    <property type="entry name" value="LysM domain"/>
    <property type="match status" value="1"/>
</dbReference>
<keyword evidence="3" id="KW-0472">Membrane</keyword>
<evidence type="ECO:0000256" key="1">
    <source>
        <dbReference type="SAM" id="Coils"/>
    </source>
</evidence>
<dbReference type="Pfam" id="PF01476">
    <property type="entry name" value="LysM"/>
    <property type="match status" value="1"/>
</dbReference>
<feature type="domain" description="LysM" evidence="4">
    <location>
        <begin position="178"/>
        <end position="222"/>
    </location>
</feature>
<sequence length="227" mass="25102">MKWKDTESANGKDPDTNDPYYENDGYASFKEKGGPKATILSGNPVRYLYWGLGIAVVAGVVLLVVLLFSNINESADLTRIKEMEETIQKLEQRLSKYEGIDEKVTRIWEQAKAFEKFKTRFDRSEASMSLRMDHLAMSLDALQKKTDETLAKVDALEKQPAKKVVAAKPAAGGKGTVKIHTVVAGDTLFSISRRYNLPVDKLKALNKLSEGAVIHVGQKLTVSAPAE</sequence>
<protein>
    <recommendedName>
        <fullName evidence="4">LysM domain-containing protein</fullName>
    </recommendedName>
</protein>
<dbReference type="OrthoDB" id="5418483at2"/>
<dbReference type="PROSITE" id="PS51782">
    <property type="entry name" value="LYSM"/>
    <property type="match status" value="1"/>
</dbReference>
<dbReference type="RefSeq" id="WP_155302864.1">
    <property type="nucleotide sequence ID" value="NZ_AP021875.1"/>
</dbReference>
<dbReference type="EMBL" id="AP021875">
    <property type="protein sequence ID" value="BBO73788.1"/>
    <property type="molecule type" value="Genomic_DNA"/>
</dbReference>
<dbReference type="PANTHER" id="PTHR33734">
    <property type="entry name" value="LYSM DOMAIN-CONTAINING GPI-ANCHORED PROTEIN 2"/>
    <property type="match status" value="1"/>
</dbReference>
<feature type="region of interest" description="Disordered" evidence="2">
    <location>
        <begin position="1"/>
        <end position="22"/>
    </location>
</feature>
<dbReference type="KEGG" id="dwd:DSCW_12050"/>
<proteinExistence type="predicted"/>